<sequence>MQYRGISVKNPLIGENLRQILLKKEVMSAMTSPFCHLK</sequence>
<name>A0A0A8VDC0_YERRU</name>
<organism evidence="1">
    <name type="scientific">Yersinia ruckeri</name>
    <dbReference type="NCBI Taxonomy" id="29486"/>
    <lineage>
        <taxon>Bacteria</taxon>
        <taxon>Pseudomonadati</taxon>
        <taxon>Pseudomonadota</taxon>
        <taxon>Gammaproteobacteria</taxon>
        <taxon>Enterobacterales</taxon>
        <taxon>Yersiniaceae</taxon>
        <taxon>Yersinia</taxon>
    </lineage>
</organism>
<evidence type="ECO:0000313" key="1">
    <source>
        <dbReference type="EMBL" id="CEK25989.1"/>
    </source>
</evidence>
<gene>
    <name evidence="1" type="ORF">CSF007_0975</name>
</gene>
<proteinExistence type="predicted"/>
<dbReference type="EMBL" id="LN681231">
    <property type="protein sequence ID" value="CEK25989.1"/>
    <property type="molecule type" value="Genomic_DNA"/>
</dbReference>
<protein>
    <submittedName>
        <fullName evidence="1">Uncharacterized protein</fullName>
    </submittedName>
</protein>
<reference evidence="1" key="1">
    <citation type="journal article" date="2015" name="Genome Announc.">
        <title>Complete Genome Sequence of Yersinia ruckeri Strain CSF007-82, Etiologic Agent of Red Mouth Disease in Salmonid Fish.</title>
        <authorList>
            <person name="Nelson M.C."/>
            <person name="LaPatra S.E."/>
            <person name="Welch T.J."/>
            <person name="Graf J."/>
        </authorList>
    </citation>
    <scope>NUCLEOTIDE SEQUENCE</scope>
    <source>
        <strain evidence="1">CSF007-82</strain>
    </source>
</reference>
<accession>A0A0A8VDC0</accession>
<dbReference type="AlphaFoldDB" id="A0A0A8VDC0"/>